<dbReference type="Gene3D" id="1.20.5.170">
    <property type="match status" value="1"/>
</dbReference>
<keyword evidence="1" id="KW-0175">Coiled coil</keyword>
<feature type="coiled-coil region" evidence="1">
    <location>
        <begin position="50"/>
        <end position="91"/>
    </location>
</feature>
<feature type="region of interest" description="Disordered" evidence="2">
    <location>
        <begin position="361"/>
        <end position="422"/>
    </location>
</feature>
<dbReference type="Proteomes" id="UP000807353">
    <property type="component" value="Unassembled WGS sequence"/>
</dbReference>
<dbReference type="InterPro" id="IPR046347">
    <property type="entry name" value="bZIP_sf"/>
</dbReference>
<keyword evidence="5" id="KW-1185">Reference proteome</keyword>
<feature type="region of interest" description="Disordered" evidence="2">
    <location>
        <begin position="182"/>
        <end position="245"/>
    </location>
</feature>
<dbReference type="OrthoDB" id="2285533at2759"/>
<feature type="domain" description="BZIP" evidence="3">
    <location>
        <begin position="31"/>
        <end position="45"/>
    </location>
</feature>
<dbReference type="PROSITE" id="PS00036">
    <property type="entry name" value="BZIP_BASIC"/>
    <property type="match status" value="1"/>
</dbReference>
<dbReference type="InterPro" id="IPR004827">
    <property type="entry name" value="bZIP"/>
</dbReference>
<dbReference type="AlphaFoldDB" id="A0A9P5XYD3"/>
<feature type="region of interest" description="Disordered" evidence="2">
    <location>
        <begin position="460"/>
        <end position="486"/>
    </location>
</feature>
<dbReference type="SUPFAM" id="SSF57959">
    <property type="entry name" value="Leucine zipper domain"/>
    <property type="match status" value="1"/>
</dbReference>
<feature type="compositionally biased region" description="Basic and acidic residues" evidence="2">
    <location>
        <begin position="311"/>
        <end position="320"/>
    </location>
</feature>
<protein>
    <recommendedName>
        <fullName evidence="3">BZIP domain-containing protein</fullName>
    </recommendedName>
</protein>
<feature type="region of interest" description="Disordered" evidence="2">
    <location>
        <begin position="280"/>
        <end position="344"/>
    </location>
</feature>
<feature type="compositionally biased region" description="Low complexity" evidence="2">
    <location>
        <begin position="280"/>
        <end position="307"/>
    </location>
</feature>
<evidence type="ECO:0000256" key="2">
    <source>
        <dbReference type="SAM" id="MobiDB-lite"/>
    </source>
</evidence>
<name>A0A9P5XYD3_9AGAR</name>
<accession>A0A9P5XYD3</accession>
<proteinExistence type="predicted"/>
<reference evidence="4" key="1">
    <citation type="submission" date="2020-11" db="EMBL/GenBank/DDBJ databases">
        <authorList>
            <consortium name="DOE Joint Genome Institute"/>
            <person name="Ahrendt S."/>
            <person name="Riley R."/>
            <person name="Andreopoulos W."/>
            <person name="Labutti K."/>
            <person name="Pangilinan J."/>
            <person name="Ruiz-Duenas F.J."/>
            <person name="Barrasa J.M."/>
            <person name="Sanchez-Garcia M."/>
            <person name="Camarero S."/>
            <person name="Miyauchi S."/>
            <person name="Serrano A."/>
            <person name="Linde D."/>
            <person name="Babiker R."/>
            <person name="Drula E."/>
            <person name="Ayuso-Fernandez I."/>
            <person name="Pacheco R."/>
            <person name="Padilla G."/>
            <person name="Ferreira P."/>
            <person name="Barriuso J."/>
            <person name="Kellner H."/>
            <person name="Castanera R."/>
            <person name="Alfaro M."/>
            <person name="Ramirez L."/>
            <person name="Pisabarro A.G."/>
            <person name="Kuo A."/>
            <person name="Tritt A."/>
            <person name="Lipzen A."/>
            <person name="He G."/>
            <person name="Yan M."/>
            <person name="Ng V."/>
            <person name="Cullen D."/>
            <person name="Martin F."/>
            <person name="Rosso M.-N."/>
            <person name="Henrissat B."/>
            <person name="Hibbett D."/>
            <person name="Martinez A.T."/>
            <person name="Grigoriev I.V."/>
        </authorList>
    </citation>
    <scope>NUCLEOTIDE SEQUENCE</scope>
    <source>
        <strain evidence="4">CBS 247.69</strain>
    </source>
</reference>
<sequence length="486" mass="52481">MPKSNPTPSPKTHHKLGSDDSTSRMTDIAVRKKKNADAQAAFRARRANYIATLEETVTSLESVVLQLQDSCREARNETQELKHENSRIRHEFREREKFWRALWQTKKSQGHGLDEDLPPLPAFFTSAHGQNGHIGSLPLHGYGNSPYRMNDAPSVCGTAYNVNQSHYHSQSPSMAYTGVEADISGDSSQSSNHRGGKYGPYPYSIHGVSREAPWPSTLGTNGSSGGDSGAPHSNHSSHSPGFVGSPTLVSSEIPYINRFPMEDQKASLSTLDTAPYVFPTSRSLSPTTSTPNSSSSTSLTSFQFTFPEASSNDRPEFDYRRHPHSHGAEVTLHGGTADISLMGPGSDAVRFRLGTRRVECGDRPALPALPTQSGSDNGSQHERGSSDGDSTPYSHPRLRARRSAGPTAILSRSPSPGAPTLSGTLAVIKAQAFGALRRTRTRTKKADGAAMVAKDVLEARGIGMETSAGSKRQRLQDDDEDDTSPS</sequence>
<comment type="caution">
    <text evidence="4">The sequence shown here is derived from an EMBL/GenBank/DDBJ whole genome shotgun (WGS) entry which is preliminary data.</text>
</comment>
<dbReference type="GO" id="GO:0003700">
    <property type="term" value="F:DNA-binding transcription factor activity"/>
    <property type="evidence" value="ECO:0007669"/>
    <property type="project" value="InterPro"/>
</dbReference>
<evidence type="ECO:0000313" key="5">
    <source>
        <dbReference type="Proteomes" id="UP000807353"/>
    </source>
</evidence>
<evidence type="ECO:0000256" key="1">
    <source>
        <dbReference type="SAM" id="Coils"/>
    </source>
</evidence>
<dbReference type="EMBL" id="MU150308">
    <property type="protein sequence ID" value="KAF9459903.1"/>
    <property type="molecule type" value="Genomic_DNA"/>
</dbReference>
<feature type="compositionally biased region" description="Acidic residues" evidence="2">
    <location>
        <begin position="477"/>
        <end position="486"/>
    </location>
</feature>
<feature type="region of interest" description="Disordered" evidence="2">
    <location>
        <begin position="1"/>
        <end position="24"/>
    </location>
</feature>
<organism evidence="4 5">
    <name type="scientific">Collybia nuda</name>
    <dbReference type="NCBI Taxonomy" id="64659"/>
    <lineage>
        <taxon>Eukaryota</taxon>
        <taxon>Fungi</taxon>
        <taxon>Dikarya</taxon>
        <taxon>Basidiomycota</taxon>
        <taxon>Agaricomycotina</taxon>
        <taxon>Agaricomycetes</taxon>
        <taxon>Agaricomycetidae</taxon>
        <taxon>Agaricales</taxon>
        <taxon>Tricholomatineae</taxon>
        <taxon>Clitocybaceae</taxon>
        <taxon>Collybia</taxon>
    </lineage>
</organism>
<evidence type="ECO:0000313" key="4">
    <source>
        <dbReference type="EMBL" id="KAF9459903.1"/>
    </source>
</evidence>
<gene>
    <name evidence="4" type="ORF">BDZ94DRAFT_1170722</name>
</gene>
<evidence type="ECO:0000259" key="3">
    <source>
        <dbReference type="PROSITE" id="PS00036"/>
    </source>
</evidence>